<dbReference type="HOGENOM" id="CLU_064827_7_1_9"/>
<sequence>MIKDLGNKKTEIHESCFIAESADVIGKVKIGKNSSVWYKVVIRGDGNYIEIGENTNIQDNTVVHIDSEKYPTIIGDNVTVGHSAIVHACKVGNNALIGMGAIILDGSEIGDNTIIGAGSLVPPGKKIPSGVLAMGSPVKVVRELTEDEKNGLKKSAEEYVKYGKEHKNNQ</sequence>
<dbReference type="EMBL" id="CP000724">
    <property type="protein sequence ID" value="ABR48501.1"/>
    <property type="molecule type" value="Genomic_DNA"/>
</dbReference>
<dbReference type="Gene3D" id="2.160.10.10">
    <property type="entry name" value="Hexapeptide repeat proteins"/>
    <property type="match status" value="1"/>
</dbReference>
<reference evidence="2" key="1">
    <citation type="journal article" date="2016" name="Genome Announc.">
        <title>Complete genome sequence of Alkaliphilus metalliredigens strain QYMF, an alkaliphilic and metal-reducing bacterium isolated from borax-contaminated leachate ponds.</title>
        <authorList>
            <person name="Hwang C."/>
            <person name="Copeland A."/>
            <person name="Lucas S."/>
            <person name="Lapidus A."/>
            <person name="Barry K."/>
            <person name="Detter J.C."/>
            <person name="Glavina Del Rio T."/>
            <person name="Hammon N."/>
            <person name="Israni S."/>
            <person name="Dalin E."/>
            <person name="Tice H."/>
            <person name="Pitluck S."/>
            <person name="Chertkov O."/>
            <person name="Brettin T."/>
            <person name="Bruce D."/>
            <person name="Han C."/>
            <person name="Schmutz J."/>
            <person name="Larimer F."/>
            <person name="Land M.L."/>
            <person name="Hauser L."/>
            <person name="Kyrpides N."/>
            <person name="Mikhailova N."/>
            <person name="Ye Q."/>
            <person name="Zhou J."/>
            <person name="Richardson P."/>
            <person name="Fields M.W."/>
        </authorList>
    </citation>
    <scope>NUCLEOTIDE SEQUENCE [LARGE SCALE GENOMIC DNA]</scope>
    <source>
        <strain evidence="2">QYMF</strain>
    </source>
</reference>
<dbReference type="eggNOG" id="COG0663">
    <property type="taxonomic scope" value="Bacteria"/>
</dbReference>
<dbReference type="InterPro" id="IPR011004">
    <property type="entry name" value="Trimer_LpxA-like_sf"/>
</dbReference>
<name>A6TQN3_ALKMQ</name>
<keyword evidence="1" id="KW-0808">Transferase</keyword>
<dbReference type="PANTHER" id="PTHR13061:SF29">
    <property type="entry name" value="GAMMA CARBONIC ANHYDRASE-LIKE 1, MITOCHONDRIAL-RELATED"/>
    <property type="match status" value="1"/>
</dbReference>
<proteinExistence type="predicted"/>
<dbReference type="OrthoDB" id="9803036at2"/>
<dbReference type="InterPro" id="IPR050484">
    <property type="entry name" value="Transf_Hexapept/Carb_Anhydrase"/>
</dbReference>
<evidence type="ECO:0000313" key="1">
    <source>
        <dbReference type="EMBL" id="ABR48501.1"/>
    </source>
</evidence>
<dbReference type="RefSeq" id="WP_012063476.1">
    <property type="nucleotide sequence ID" value="NC_009633.1"/>
</dbReference>
<evidence type="ECO:0000313" key="2">
    <source>
        <dbReference type="Proteomes" id="UP000001572"/>
    </source>
</evidence>
<gene>
    <name evidence="1" type="ordered locus">Amet_2347</name>
</gene>
<keyword evidence="2" id="KW-1185">Reference proteome</keyword>
<dbReference type="STRING" id="293826.Amet_2347"/>
<dbReference type="AlphaFoldDB" id="A6TQN3"/>
<accession>A6TQN3</accession>
<organism evidence="1 2">
    <name type="scientific">Alkaliphilus metalliredigens (strain QYMF)</name>
    <dbReference type="NCBI Taxonomy" id="293826"/>
    <lineage>
        <taxon>Bacteria</taxon>
        <taxon>Bacillati</taxon>
        <taxon>Bacillota</taxon>
        <taxon>Clostridia</taxon>
        <taxon>Peptostreptococcales</taxon>
        <taxon>Natronincolaceae</taxon>
        <taxon>Alkaliphilus</taxon>
    </lineage>
</organism>
<dbReference type="Pfam" id="PF00132">
    <property type="entry name" value="Hexapep"/>
    <property type="match status" value="1"/>
</dbReference>
<dbReference type="SUPFAM" id="SSF51161">
    <property type="entry name" value="Trimeric LpxA-like enzymes"/>
    <property type="match status" value="1"/>
</dbReference>
<dbReference type="CDD" id="cd04645">
    <property type="entry name" value="LbH_gamma_CA_like"/>
    <property type="match status" value="1"/>
</dbReference>
<protein>
    <submittedName>
        <fullName evidence="1">Carbonic anhydrase/acetyltransferase, isoleucine patch superfamily</fullName>
    </submittedName>
</protein>
<dbReference type="Proteomes" id="UP000001572">
    <property type="component" value="Chromosome"/>
</dbReference>
<dbReference type="KEGG" id="amt:Amet_2347"/>
<dbReference type="InterPro" id="IPR001451">
    <property type="entry name" value="Hexapep"/>
</dbReference>
<dbReference type="PANTHER" id="PTHR13061">
    <property type="entry name" value="DYNACTIN SUBUNIT P25"/>
    <property type="match status" value="1"/>
</dbReference>
<dbReference type="GO" id="GO:0016740">
    <property type="term" value="F:transferase activity"/>
    <property type="evidence" value="ECO:0007669"/>
    <property type="project" value="UniProtKB-KW"/>
</dbReference>
<dbReference type="InterPro" id="IPR047324">
    <property type="entry name" value="LbH_gamma_CA-like"/>
</dbReference>